<dbReference type="SUPFAM" id="SSF46785">
    <property type="entry name" value="Winged helix' DNA-binding domain"/>
    <property type="match status" value="1"/>
</dbReference>
<evidence type="ECO:0000256" key="4">
    <source>
        <dbReference type="SAM" id="MobiDB-lite"/>
    </source>
</evidence>
<dbReference type="GO" id="GO:0008171">
    <property type="term" value="F:O-methyltransferase activity"/>
    <property type="evidence" value="ECO:0007669"/>
    <property type="project" value="InterPro"/>
</dbReference>
<evidence type="ECO:0000259" key="5">
    <source>
        <dbReference type="Pfam" id="PF00891"/>
    </source>
</evidence>
<dbReference type="InterPro" id="IPR016461">
    <property type="entry name" value="COMT-like"/>
</dbReference>
<dbReference type="RefSeq" id="XP_069225407.1">
    <property type="nucleotide sequence ID" value="XM_069377619.1"/>
</dbReference>
<reference evidence="6 7" key="1">
    <citation type="journal article" date="2020" name="Microbiol. Resour. Announc.">
        <title>Draft Genome Sequence of a Cladosporium Species Isolated from the Mesophotic Ascidian Didemnum maculosum.</title>
        <authorList>
            <person name="Gioti A."/>
            <person name="Siaperas R."/>
            <person name="Nikolaivits E."/>
            <person name="Le Goff G."/>
            <person name="Ouazzani J."/>
            <person name="Kotoulas G."/>
            <person name="Topakas E."/>
        </authorList>
    </citation>
    <scope>NUCLEOTIDE SEQUENCE [LARGE SCALE GENOMIC DNA]</scope>
    <source>
        <strain evidence="6 7">TM138-S3</strain>
    </source>
</reference>
<dbReference type="Pfam" id="PF00891">
    <property type="entry name" value="Methyltransf_2"/>
    <property type="match status" value="1"/>
</dbReference>
<dbReference type="Gene3D" id="3.40.50.150">
    <property type="entry name" value="Vaccinia Virus protein VP39"/>
    <property type="match status" value="1"/>
</dbReference>
<dbReference type="GeneID" id="96010457"/>
<evidence type="ECO:0000313" key="7">
    <source>
        <dbReference type="Proteomes" id="UP000803884"/>
    </source>
</evidence>
<dbReference type="InterPro" id="IPR001077">
    <property type="entry name" value="COMT_C"/>
</dbReference>
<feature type="region of interest" description="Disordered" evidence="4">
    <location>
        <begin position="1"/>
        <end position="56"/>
    </location>
</feature>
<dbReference type="InterPro" id="IPR036388">
    <property type="entry name" value="WH-like_DNA-bd_sf"/>
</dbReference>
<accession>A0AB34KBI1</accession>
<dbReference type="InterPro" id="IPR036390">
    <property type="entry name" value="WH_DNA-bd_sf"/>
</dbReference>
<dbReference type="PANTHER" id="PTHR43712:SF17">
    <property type="entry name" value="O-METHYLTRANSFERASE"/>
    <property type="match status" value="1"/>
</dbReference>
<proteinExistence type="predicted"/>
<comment type="caution">
    <text evidence="6">The sequence shown here is derived from an EMBL/GenBank/DDBJ whole genome shotgun (WGS) entry which is preliminary data.</text>
</comment>
<dbReference type="Proteomes" id="UP000803884">
    <property type="component" value="Unassembled WGS sequence"/>
</dbReference>
<dbReference type="EMBL" id="JAAQHG020000054">
    <property type="protein sequence ID" value="KAL1582300.1"/>
    <property type="molecule type" value="Genomic_DNA"/>
</dbReference>
<dbReference type="Gene3D" id="1.10.10.10">
    <property type="entry name" value="Winged helix-like DNA-binding domain superfamily/Winged helix DNA-binding domain"/>
    <property type="match status" value="1"/>
</dbReference>
<dbReference type="AlphaFoldDB" id="A0AB34KBI1"/>
<dbReference type="PROSITE" id="PS51683">
    <property type="entry name" value="SAM_OMT_II"/>
    <property type="match status" value="1"/>
</dbReference>
<keyword evidence="1" id="KW-0489">Methyltransferase</keyword>
<organism evidence="6 7">
    <name type="scientific">Cladosporium halotolerans</name>
    <dbReference type="NCBI Taxonomy" id="1052096"/>
    <lineage>
        <taxon>Eukaryota</taxon>
        <taxon>Fungi</taxon>
        <taxon>Dikarya</taxon>
        <taxon>Ascomycota</taxon>
        <taxon>Pezizomycotina</taxon>
        <taxon>Dothideomycetes</taxon>
        <taxon>Dothideomycetidae</taxon>
        <taxon>Cladosporiales</taxon>
        <taxon>Cladosporiaceae</taxon>
        <taxon>Cladosporium</taxon>
    </lineage>
</organism>
<protein>
    <recommendedName>
        <fullName evidence="5">O-methyltransferase C-terminal domain-containing protein</fullName>
    </recommendedName>
</protein>
<keyword evidence="3" id="KW-0949">S-adenosyl-L-methionine</keyword>
<name>A0AB34KBI1_9PEZI</name>
<feature type="domain" description="O-methyltransferase C-terminal" evidence="5">
    <location>
        <begin position="286"/>
        <end position="427"/>
    </location>
</feature>
<sequence length="452" mass="49435">MPSNGTANGASNGTTNGHSNGTAKSTSRKTSKDTPNGKVQYSPAERAAEVAVSPNNAERVPSTIAAIQSIGDTFNAANNDARMKLLVEARRLVQSLETPRETMIKHNWAQPAAHAAITLGVDTGLFKAMLANDASPKTVAKLSENVNVDASLLARTMRHLAAMGYIRETAADEYEPTNFSKSLAIPIIGDGYPCLAGGANSSLLKLNTYAAKIGYREPTSSAHGPYQHAYDTHLNFFAYLQDNPPLGPQFNHHMAGYRQGRPSWMDENFFPVKERLIKGAKAEDDAALLVDIGGSIGHDIAEFARKHGNSAGRLVLQDLPAVLGQIDTLDERIERMSYDFFTKQPLAGARAYYMHSVLHDWPDDVCERILENVKDAMEPGYSKLLINENVIPDVQAHWEATGLDLMMLALFASRERTAAQWKHLLEDRAGLRIVKIWEVGNGVESLIECELP</sequence>
<dbReference type="PANTHER" id="PTHR43712">
    <property type="entry name" value="PUTATIVE (AFU_ORTHOLOGUE AFUA_4G14580)-RELATED"/>
    <property type="match status" value="1"/>
</dbReference>
<dbReference type="GO" id="GO:0032259">
    <property type="term" value="P:methylation"/>
    <property type="evidence" value="ECO:0007669"/>
    <property type="project" value="UniProtKB-KW"/>
</dbReference>
<dbReference type="InterPro" id="IPR029063">
    <property type="entry name" value="SAM-dependent_MTases_sf"/>
</dbReference>
<evidence type="ECO:0000313" key="6">
    <source>
        <dbReference type="EMBL" id="KAL1582300.1"/>
    </source>
</evidence>
<evidence type="ECO:0000256" key="1">
    <source>
        <dbReference type="ARBA" id="ARBA00022603"/>
    </source>
</evidence>
<feature type="compositionally biased region" description="Polar residues" evidence="4">
    <location>
        <begin position="1"/>
        <end position="25"/>
    </location>
</feature>
<gene>
    <name evidence="6" type="ORF">WHR41_09015</name>
</gene>
<evidence type="ECO:0000256" key="3">
    <source>
        <dbReference type="ARBA" id="ARBA00022691"/>
    </source>
</evidence>
<dbReference type="SUPFAM" id="SSF53335">
    <property type="entry name" value="S-adenosyl-L-methionine-dependent methyltransferases"/>
    <property type="match status" value="1"/>
</dbReference>
<keyword evidence="2" id="KW-0808">Transferase</keyword>
<keyword evidence="7" id="KW-1185">Reference proteome</keyword>
<evidence type="ECO:0000256" key="2">
    <source>
        <dbReference type="ARBA" id="ARBA00022679"/>
    </source>
</evidence>